<accession>A0A1H3WRC1</accession>
<dbReference type="Pfam" id="PF00106">
    <property type="entry name" value="adh_short"/>
    <property type="match status" value="1"/>
</dbReference>
<dbReference type="InterPro" id="IPR002347">
    <property type="entry name" value="SDR_fam"/>
</dbReference>
<sequence>MSGTILITGSNRGIGLEMCRQFAADGWHVLACCRDLHKAADLRALREEHPNVRLFQLDVTDYGQMAALHKALKHEPIDILLNNAGYYGPKGVSFGKVDRDEWRRVLEANTIAPYMMAETFCDNVAASERRLIAVMSSKVGSIADNSSGGGYIYRSSKTAVNQIVKSLSIDLCDRGISVIALHPGWVKTAMGGPNALISAEESVAGLKKVMLDTRAENSGHFINYDGSEIPW</sequence>
<dbReference type="SUPFAM" id="SSF51735">
    <property type="entry name" value="NAD(P)-binding Rossmann-fold domains"/>
    <property type="match status" value="1"/>
</dbReference>
<name>A0A1H3WRC1_9GAMM</name>
<evidence type="ECO:0000313" key="1">
    <source>
        <dbReference type="EMBL" id="SDZ89717.1"/>
    </source>
</evidence>
<dbReference type="PANTHER" id="PTHR45458:SF1">
    <property type="entry name" value="SHORT CHAIN DEHYDROGENASE"/>
    <property type="match status" value="1"/>
</dbReference>
<dbReference type="InterPro" id="IPR036291">
    <property type="entry name" value="NAD(P)-bd_dom_sf"/>
</dbReference>
<dbReference type="RefSeq" id="WP_170833122.1">
    <property type="nucleotide sequence ID" value="NZ_FNQO01000001.1"/>
</dbReference>
<dbReference type="InterPro" id="IPR052184">
    <property type="entry name" value="SDR_enzymes"/>
</dbReference>
<dbReference type="PRINTS" id="PR00081">
    <property type="entry name" value="GDHRDH"/>
</dbReference>
<dbReference type="AlphaFoldDB" id="A0A1H3WRC1"/>
<dbReference type="STRING" id="658218.SAMN05216562_1073"/>
<dbReference type="PANTHER" id="PTHR45458">
    <property type="entry name" value="SHORT-CHAIN DEHYDROGENASE/REDUCTASE SDR"/>
    <property type="match status" value="1"/>
</dbReference>
<dbReference type="EMBL" id="FNQO01000001">
    <property type="protein sequence ID" value="SDZ89717.1"/>
    <property type="molecule type" value="Genomic_DNA"/>
</dbReference>
<dbReference type="CDD" id="cd05325">
    <property type="entry name" value="carb_red_sniffer_like_SDR_c"/>
    <property type="match status" value="1"/>
</dbReference>
<keyword evidence="2" id="KW-1185">Reference proteome</keyword>
<dbReference type="Gene3D" id="3.40.50.720">
    <property type="entry name" value="NAD(P)-binding Rossmann-like Domain"/>
    <property type="match status" value="1"/>
</dbReference>
<protein>
    <submittedName>
        <fullName evidence="1">NAD(P)-dependent dehydrogenase, short-chain alcohol dehydrogenase family</fullName>
    </submittedName>
</protein>
<reference evidence="2" key="1">
    <citation type="submission" date="2016-10" db="EMBL/GenBank/DDBJ databases">
        <authorList>
            <person name="Varghese N."/>
            <person name="Submissions S."/>
        </authorList>
    </citation>
    <scope>NUCLEOTIDE SEQUENCE [LARGE SCALE GENOMIC DNA]</scope>
    <source>
        <strain evidence="2">CGMCC 1.10657</strain>
    </source>
</reference>
<evidence type="ECO:0000313" key="2">
    <source>
        <dbReference type="Proteomes" id="UP000198658"/>
    </source>
</evidence>
<gene>
    <name evidence="1" type="ORF">SAMN05216562_1073</name>
</gene>
<organism evidence="1 2">
    <name type="scientific">Microbulbifer marinus</name>
    <dbReference type="NCBI Taxonomy" id="658218"/>
    <lineage>
        <taxon>Bacteria</taxon>
        <taxon>Pseudomonadati</taxon>
        <taxon>Pseudomonadota</taxon>
        <taxon>Gammaproteobacteria</taxon>
        <taxon>Cellvibrionales</taxon>
        <taxon>Microbulbiferaceae</taxon>
        <taxon>Microbulbifer</taxon>
    </lineage>
</organism>
<proteinExistence type="predicted"/>
<dbReference type="GO" id="GO:0016616">
    <property type="term" value="F:oxidoreductase activity, acting on the CH-OH group of donors, NAD or NADP as acceptor"/>
    <property type="evidence" value="ECO:0007669"/>
    <property type="project" value="TreeGrafter"/>
</dbReference>
<dbReference type="Proteomes" id="UP000198658">
    <property type="component" value="Unassembled WGS sequence"/>
</dbReference>